<feature type="transmembrane region" description="Helical" evidence="1">
    <location>
        <begin position="60"/>
        <end position="91"/>
    </location>
</feature>
<dbReference type="AlphaFoldDB" id="A0A2T3G3V8"/>
<reference evidence="4" key="1">
    <citation type="submission" date="2018-03" db="EMBL/GenBank/DDBJ databases">
        <title>Lachnoclostridium SNUG30370 gen.nov., sp.nov., isolated from human faeces.</title>
        <authorList>
            <person name="Seo B."/>
            <person name="Jeon K."/>
            <person name="Ko G."/>
        </authorList>
    </citation>
    <scope>NUCLEOTIDE SEQUENCE [LARGE SCALE GENOMIC DNA]</scope>
    <source>
        <strain evidence="4">SNUG30370</strain>
    </source>
</reference>
<evidence type="ECO:0000313" key="2">
    <source>
        <dbReference type="EMBL" id="MCB8609467.1"/>
    </source>
</evidence>
<accession>A0A2T3G3V8</accession>
<feature type="transmembrane region" description="Helical" evidence="1">
    <location>
        <begin position="139"/>
        <end position="160"/>
    </location>
</feature>
<dbReference type="EMBL" id="PYLP01000001">
    <property type="protein sequence ID" value="PST42230.1"/>
    <property type="molecule type" value="Genomic_DNA"/>
</dbReference>
<gene>
    <name evidence="3" type="ORF">C7U55_01340</name>
    <name evidence="2" type="ORF">LJD69_02505</name>
</gene>
<keyword evidence="1" id="KW-1133">Transmembrane helix</keyword>
<reference evidence="2" key="3">
    <citation type="submission" date="2021-10" db="EMBL/GenBank/DDBJ databases">
        <title>Collection of gut derived symbiotic bacterial strains cultured from healthy donors.</title>
        <authorList>
            <person name="Lin H."/>
            <person name="Littmann E."/>
            <person name="Kohout C."/>
            <person name="Pamer E.G."/>
        </authorList>
    </citation>
    <scope>NUCLEOTIDE SEQUENCE</scope>
    <source>
        <strain evidence="2">DFI.4.48</strain>
    </source>
</reference>
<keyword evidence="1" id="KW-0812">Transmembrane</keyword>
<evidence type="ECO:0000313" key="4">
    <source>
        <dbReference type="Proteomes" id="UP000241201"/>
    </source>
</evidence>
<proteinExistence type="predicted"/>
<feature type="transmembrane region" description="Helical" evidence="1">
    <location>
        <begin position="6"/>
        <end position="27"/>
    </location>
</feature>
<organism evidence="3 4">
    <name type="scientific">Faecalibacillus faecis</name>
    <dbReference type="NCBI Taxonomy" id="1982628"/>
    <lineage>
        <taxon>Bacteria</taxon>
        <taxon>Bacillati</taxon>
        <taxon>Bacillota</taxon>
        <taxon>Erysipelotrichia</taxon>
        <taxon>Erysipelotrichales</taxon>
        <taxon>Coprobacillaceae</taxon>
        <taxon>Faecalibacillus</taxon>
    </lineage>
</organism>
<keyword evidence="1" id="KW-0472">Membrane</keyword>
<dbReference type="Proteomes" id="UP000241201">
    <property type="component" value="Unassembled WGS sequence"/>
</dbReference>
<sequence>MMDNKFIRYLVVMFFAFVVDSLLCYYLPSSLLKINLTIVPYGAVAMFVLLNNSIDNDHRTIFAVICGFYYSVIYGNSLFIYVVLYLLYALFGKYYMKKATFTYFQAFVIVLLTIFVQECVLYSLMWISNTTQLLVTTFLIKRLLPTLLYNAVMFNGVYYIHHKIKLEGDIDVYFS</sequence>
<name>A0A2T3G3V8_9FIRM</name>
<keyword evidence="4" id="KW-1185">Reference proteome</keyword>
<evidence type="ECO:0000256" key="1">
    <source>
        <dbReference type="SAM" id="Phobius"/>
    </source>
</evidence>
<dbReference type="RefSeq" id="WP_106987011.1">
    <property type="nucleotide sequence ID" value="NZ_JAJDKZ010000005.1"/>
</dbReference>
<feature type="transmembrane region" description="Helical" evidence="1">
    <location>
        <begin position="103"/>
        <end position="127"/>
    </location>
</feature>
<dbReference type="Proteomes" id="UP001198439">
    <property type="component" value="Unassembled WGS sequence"/>
</dbReference>
<reference evidence="3" key="2">
    <citation type="journal article" date="2019" name="Int. J. Syst. Evol. Microbiol.">
        <title>Faecalibacillus intestinalis gen. nov., sp. nov. and Faecalibacillus faecis sp. nov., isolated from human faeces.</title>
        <authorList>
            <person name="Seo B."/>
            <person name="Jeon K."/>
            <person name="Baek I."/>
            <person name="Lee Y.M."/>
            <person name="Baek K."/>
            <person name="Ko G."/>
        </authorList>
    </citation>
    <scope>NUCLEOTIDE SEQUENCE</scope>
    <source>
        <strain evidence="3">SNUG30370</strain>
    </source>
</reference>
<feature type="transmembrane region" description="Helical" evidence="1">
    <location>
        <begin position="34"/>
        <end position="54"/>
    </location>
</feature>
<evidence type="ECO:0008006" key="5">
    <source>
        <dbReference type="Google" id="ProtNLM"/>
    </source>
</evidence>
<evidence type="ECO:0000313" key="3">
    <source>
        <dbReference type="EMBL" id="PST42230.1"/>
    </source>
</evidence>
<protein>
    <recommendedName>
        <fullName evidence="5">Rod shape-determining protein MreD</fullName>
    </recommendedName>
</protein>
<dbReference type="EMBL" id="JAJDKZ010000005">
    <property type="protein sequence ID" value="MCB8609467.1"/>
    <property type="molecule type" value="Genomic_DNA"/>
</dbReference>
<comment type="caution">
    <text evidence="3">The sequence shown here is derived from an EMBL/GenBank/DDBJ whole genome shotgun (WGS) entry which is preliminary data.</text>
</comment>